<evidence type="ECO:0000313" key="2">
    <source>
        <dbReference type="Proteomes" id="UP000265581"/>
    </source>
</evidence>
<reference evidence="1 2" key="1">
    <citation type="submission" date="2018-08" db="EMBL/GenBank/DDBJ databases">
        <title>Aeromicrobium sp. M2KJ-4, whole genome shotgun sequence.</title>
        <authorList>
            <person name="Tuo L."/>
        </authorList>
    </citation>
    <scope>NUCLEOTIDE SEQUENCE [LARGE SCALE GENOMIC DNA]</scope>
    <source>
        <strain evidence="1 2">M2KJ-4</strain>
    </source>
</reference>
<dbReference type="EMBL" id="QUBR01000002">
    <property type="protein sequence ID" value="REK69882.1"/>
    <property type="molecule type" value="Genomic_DNA"/>
</dbReference>
<gene>
    <name evidence="1" type="ORF">DX116_11870</name>
</gene>
<keyword evidence="2" id="KW-1185">Reference proteome</keyword>
<dbReference type="Proteomes" id="UP000265581">
    <property type="component" value="Unassembled WGS sequence"/>
</dbReference>
<proteinExistence type="predicted"/>
<sequence>MSMTDLPSSDDENVGLTTRQIDEMSNSSAFEKMIETAFLRDLLEQMWFGRSEIVDVMHSSLDAFGFDLVLETTSVLRHVQLKARRRGGRSARLNINTKLSERASGCVIWMEWAKAADRNSLEIDYRWFGGQPGQPLPPLGDRVAKHAKANAQGVKNERSGIRVLPLGELERVSGIEELADRLFGTTGG</sequence>
<comment type="caution">
    <text evidence="1">The sequence shown here is derived from an EMBL/GenBank/DDBJ whole genome shotgun (WGS) entry which is preliminary data.</text>
</comment>
<accession>A0A371P1Q2</accession>
<organism evidence="1 2">
    <name type="scientific">Aeromicrobium endophyticum</name>
    <dbReference type="NCBI Taxonomy" id="2292704"/>
    <lineage>
        <taxon>Bacteria</taxon>
        <taxon>Bacillati</taxon>
        <taxon>Actinomycetota</taxon>
        <taxon>Actinomycetes</taxon>
        <taxon>Propionibacteriales</taxon>
        <taxon>Nocardioidaceae</taxon>
        <taxon>Aeromicrobium</taxon>
    </lineage>
</organism>
<evidence type="ECO:0000313" key="1">
    <source>
        <dbReference type="EMBL" id="REK69882.1"/>
    </source>
</evidence>
<name>A0A371P1Q2_9ACTN</name>
<evidence type="ECO:0008006" key="3">
    <source>
        <dbReference type="Google" id="ProtNLM"/>
    </source>
</evidence>
<dbReference type="AlphaFoldDB" id="A0A371P1Q2"/>
<protein>
    <recommendedName>
        <fullName evidence="3">DUF4365 domain-containing protein</fullName>
    </recommendedName>
</protein>